<evidence type="ECO:0000313" key="3">
    <source>
        <dbReference type="Proteomes" id="UP000778523"/>
    </source>
</evidence>
<name>A0ABX2IPW8_9RHOO</name>
<sequence>MKGTALLRALSAAAGLLTLGTAHAMLSFTQKNEVLMVQGKAETGDADRLQAALTPGITTLVLRSPDGNNWQVASALAEKVEKAKLTTVAHGSCETFTCAMMFLAGQRRMFSGAGRPEMHYVSLLFGDTTYRQTEDQTAMSRVVSWWEDHTALSGKDLLIHRDSIFSTNMDGMYDRKVFFAPGAQHSLGAVLHCSGERAKKLGRYQYLSDCMTAPGSALQKKIITTEELFTHEALTERADITPPPATQIAGLDSTPIAPLSEKCIEAYKLFLKQDSPRAFVVGADQSCKWANAQVARPYEVALYACRNAKIGECRFYAIDDKVVFVPFDQAAPVIAAVPAAVSKVASSATSSGVPPYFTPTLKPEHVTLSLARDYSKDAGLQGIADQFTLEGKVVLFANISWEPADWAPGLQHIEVKWFKGNQLIRTQRNTKVEYKRSPGTFWATQTTVGLGEGQWRAEFHANGVLLGSKTFTISSN</sequence>
<proteinExistence type="predicted"/>
<feature type="signal peptide" evidence="1">
    <location>
        <begin position="1"/>
        <end position="24"/>
    </location>
</feature>
<feature type="chain" id="PRO_5047544540" evidence="1">
    <location>
        <begin position="25"/>
        <end position="476"/>
    </location>
</feature>
<comment type="caution">
    <text evidence="2">The sequence shown here is derived from an EMBL/GenBank/DDBJ whole genome shotgun (WGS) entry which is preliminary data.</text>
</comment>
<dbReference type="Proteomes" id="UP000778523">
    <property type="component" value="Unassembled WGS sequence"/>
</dbReference>
<keyword evidence="1" id="KW-0732">Signal</keyword>
<protein>
    <submittedName>
        <fullName evidence="2">Uncharacterized protein</fullName>
    </submittedName>
</protein>
<evidence type="ECO:0000313" key="2">
    <source>
        <dbReference type="EMBL" id="NSL57057.1"/>
    </source>
</evidence>
<keyword evidence="3" id="KW-1185">Reference proteome</keyword>
<dbReference type="EMBL" id="JABCSC020000007">
    <property type="protein sequence ID" value="NSL57057.1"/>
    <property type="molecule type" value="Genomic_DNA"/>
</dbReference>
<gene>
    <name evidence="2" type="ORF">HJ583_018650</name>
</gene>
<dbReference type="RefSeq" id="WP_170023322.1">
    <property type="nucleotide sequence ID" value="NZ_JABCSC020000007.1"/>
</dbReference>
<organism evidence="2 3">
    <name type="scientific">Uliginosibacterium aquaticum</name>
    <dbReference type="NCBI Taxonomy" id="2731212"/>
    <lineage>
        <taxon>Bacteria</taxon>
        <taxon>Pseudomonadati</taxon>
        <taxon>Pseudomonadota</taxon>
        <taxon>Betaproteobacteria</taxon>
        <taxon>Rhodocyclales</taxon>
        <taxon>Zoogloeaceae</taxon>
        <taxon>Uliginosibacterium</taxon>
    </lineage>
</organism>
<evidence type="ECO:0000256" key="1">
    <source>
        <dbReference type="SAM" id="SignalP"/>
    </source>
</evidence>
<accession>A0ABX2IPW8</accession>
<reference evidence="2 3" key="1">
    <citation type="submission" date="2020-06" db="EMBL/GenBank/DDBJ databases">
        <title>Draft genome of Uliginosibacterium sp. IMCC34675.</title>
        <authorList>
            <person name="Song J."/>
        </authorList>
    </citation>
    <scope>NUCLEOTIDE SEQUENCE [LARGE SCALE GENOMIC DNA]</scope>
    <source>
        <strain evidence="2 3">IMCC34675</strain>
    </source>
</reference>